<evidence type="ECO:0000256" key="4">
    <source>
        <dbReference type="SAM" id="Phobius"/>
    </source>
</evidence>
<feature type="transmembrane region" description="Helical" evidence="4">
    <location>
        <begin position="521"/>
        <end position="542"/>
    </location>
</feature>
<evidence type="ECO:0000256" key="2">
    <source>
        <dbReference type="PROSITE-ProRule" id="PRU00059"/>
    </source>
</evidence>
<sequence length="592" mass="65199">MYGNSLIIVGLYCVVSTLAYKKPHPLKIEKLYTEVNVTECRPESFKEMETIALTGSLMFYIDRYDIINKADCTFRITLPKGNRVALWVEELQLPVQNEDISCSKGEVMIVDSLSGTILNPSTRLCGSIEEEVSTAYLTDGRSADVNIVIPYASNLLGDIAIEVNFVAFKTVTNTSKDKSCYICRKKNGNQENLLCIDNRLKCDSVQNCVGEYENEEDFAVTRDETCTFVCNSTDPVNNDTVILDGVDVCNVFEDCPNGEDEDAVLCARVFVRNCASEHTNNVTSLKSAGVVIFNLTHTNPNSPYNCSLRLSVSEGRRMALTFQGELSFPVEHTAMVDGDDIIYNCSGGYVALTDPISSRSLTQPRSMCGTQSTNEWTSFLTDSNEVTISVIVQNEDFNGSILFDLKYVAFLDDTKNIDVGVCHLCKYILQSTNATTVCIDEELKCDGVINCPHGYAAEEDSKGRPTCKFRCSPYDDTIIDGFSVCDGSVDCPNGIDENADLCSKHTQINGPFSPLSMVDGIVTIVCGFILVILISICLYCCCCPPPPTYVTKGHYSSNVNINFHDGVTSTNLEGRTSHNDTRDNNEVRISSL</sequence>
<dbReference type="SUPFAM" id="SSF49854">
    <property type="entry name" value="Spermadhesin, CUB domain"/>
    <property type="match status" value="1"/>
</dbReference>
<feature type="compositionally biased region" description="Basic and acidic residues" evidence="3">
    <location>
        <begin position="575"/>
        <end position="586"/>
    </location>
</feature>
<evidence type="ECO:0000256" key="1">
    <source>
        <dbReference type="ARBA" id="ARBA00023157"/>
    </source>
</evidence>
<evidence type="ECO:0000313" key="7">
    <source>
        <dbReference type="Proteomes" id="UP000694865"/>
    </source>
</evidence>
<evidence type="ECO:0000256" key="5">
    <source>
        <dbReference type="SAM" id="SignalP"/>
    </source>
</evidence>
<dbReference type="Gene3D" id="2.40.128.620">
    <property type="match status" value="1"/>
</dbReference>
<dbReference type="RefSeq" id="XP_002740013.1">
    <property type="nucleotide sequence ID" value="XM_002739967.1"/>
</dbReference>
<proteinExistence type="predicted"/>
<evidence type="ECO:0000259" key="6">
    <source>
        <dbReference type="PROSITE" id="PS01180"/>
    </source>
</evidence>
<dbReference type="InterPro" id="IPR000859">
    <property type="entry name" value="CUB_dom"/>
</dbReference>
<reference evidence="8" key="1">
    <citation type="submission" date="2025-08" db="UniProtKB">
        <authorList>
            <consortium name="RefSeq"/>
        </authorList>
    </citation>
    <scope>IDENTIFICATION</scope>
    <source>
        <tissue evidence="8">Testes</tissue>
    </source>
</reference>
<dbReference type="PROSITE" id="PS01180">
    <property type="entry name" value="CUB"/>
    <property type="match status" value="1"/>
</dbReference>
<keyword evidence="4" id="KW-1133">Transmembrane helix</keyword>
<dbReference type="InterPro" id="IPR042333">
    <property type="entry name" value="LRAD2/Mig-13-like"/>
</dbReference>
<dbReference type="PRINTS" id="PR00261">
    <property type="entry name" value="LDLRECEPTOR"/>
</dbReference>
<feature type="domain" description="CUB" evidence="6">
    <location>
        <begin position="274"/>
        <end position="410"/>
    </location>
</feature>
<comment type="caution">
    <text evidence="2">Lacks conserved residue(s) required for the propagation of feature annotation.</text>
</comment>
<keyword evidence="1" id="KW-1015">Disulfide bond</keyword>
<keyword evidence="5" id="KW-0732">Signal</keyword>
<accession>A0ABM0GY87</accession>
<keyword evidence="7" id="KW-1185">Reference proteome</keyword>
<dbReference type="Proteomes" id="UP000694865">
    <property type="component" value="Unplaced"/>
</dbReference>
<keyword evidence="4" id="KW-0812">Transmembrane</keyword>
<protein>
    <submittedName>
        <fullName evidence="8">Uncharacterized protein LOC100369540</fullName>
    </submittedName>
</protein>
<evidence type="ECO:0000256" key="3">
    <source>
        <dbReference type="SAM" id="MobiDB-lite"/>
    </source>
</evidence>
<dbReference type="InterPro" id="IPR035914">
    <property type="entry name" value="Sperma_CUB_dom_sf"/>
</dbReference>
<dbReference type="Gene3D" id="2.60.120.290">
    <property type="entry name" value="Spermadhesin, CUB domain"/>
    <property type="match status" value="1"/>
</dbReference>
<keyword evidence="4" id="KW-0472">Membrane</keyword>
<gene>
    <name evidence="8" type="primary">LOC100369540</name>
</gene>
<evidence type="ECO:0000313" key="8">
    <source>
        <dbReference type="RefSeq" id="XP_002740013.1"/>
    </source>
</evidence>
<dbReference type="InterPro" id="IPR002172">
    <property type="entry name" value="LDrepeatLR_classA_rpt"/>
</dbReference>
<feature type="signal peptide" evidence="5">
    <location>
        <begin position="1"/>
        <end position="19"/>
    </location>
</feature>
<name>A0ABM0GY87_SACKO</name>
<dbReference type="GeneID" id="100369540"/>
<feature type="chain" id="PRO_5047079113" evidence="5">
    <location>
        <begin position="20"/>
        <end position="592"/>
    </location>
</feature>
<dbReference type="SMART" id="SM00192">
    <property type="entry name" value="LDLa"/>
    <property type="match status" value="2"/>
</dbReference>
<feature type="region of interest" description="Disordered" evidence="3">
    <location>
        <begin position="572"/>
        <end position="592"/>
    </location>
</feature>
<dbReference type="PANTHER" id="PTHR24652">
    <property type="entry name" value="LOW-DENSITY LIPOPROTEIN RECEPTOR CLASS A DOMAIN-CONTAINING PROTEIN 2"/>
    <property type="match status" value="1"/>
</dbReference>
<organism evidence="7 8">
    <name type="scientific">Saccoglossus kowalevskii</name>
    <name type="common">Acorn worm</name>
    <dbReference type="NCBI Taxonomy" id="10224"/>
    <lineage>
        <taxon>Eukaryota</taxon>
        <taxon>Metazoa</taxon>
        <taxon>Hemichordata</taxon>
        <taxon>Enteropneusta</taxon>
        <taxon>Harrimaniidae</taxon>
        <taxon>Saccoglossus</taxon>
    </lineage>
</organism>